<name>A0A932M1S0_UNCTE</name>
<evidence type="ECO:0000259" key="2">
    <source>
        <dbReference type="Pfam" id="PF00266"/>
    </source>
</evidence>
<feature type="non-terminal residue" evidence="3">
    <location>
        <position position="222"/>
    </location>
</feature>
<evidence type="ECO:0000256" key="1">
    <source>
        <dbReference type="ARBA" id="ARBA00022898"/>
    </source>
</evidence>
<dbReference type="Gene3D" id="3.40.640.10">
    <property type="entry name" value="Type I PLP-dependent aspartate aminotransferase-like (Major domain)"/>
    <property type="match status" value="1"/>
</dbReference>
<accession>A0A932M1S0</accession>
<evidence type="ECO:0000313" key="4">
    <source>
        <dbReference type="Proteomes" id="UP000741360"/>
    </source>
</evidence>
<reference evidence="3" key="1">
    <citation type="submission" date="2020-07" db="EMBL/GenBank/DDBJ databases">
        <title>Huge and variable diversity of episymbiotic CPR bacteria and DPANN archaea in groundwater ecosystems.</title>
        <authorList>
            <person name="He C.Y."/>
            <person name="Keren R."/>
            <person name="Whittaker M."/>
            <person name="Farag I.F."/>
            <person name="Doudna J."/>
            <person name="Cate J.H.D."/>
            <person name="Banfield J.F."/>
        </authorList>
    </citation>
    <scope>NUCLEOTIDE SEQUENCE</scope>
    <source>
        <strain evidence="3">NC_groundwater_717_Ag_S-0.2um_59_8</strain>
    </source>
</reference>
<comment type="caution">
    <text evidence="3">The sequence shown here is derived from an EMBL/GenBank/DDBJ whole genome shotgun (WGS) entry which is preliminary data.</text>
</comment>
<gene>
    <name evidence="3" type="ORF">HYY65_12285</name>
</gene>
<organism evidence="3 4">
    <name type="scientific">Tectimicrobiota bacterium</name>
    <dbReference type="NCBI Taxonomy" id="2528274"/>
    <lineage>
        <taxon>Bacteria</taxon>
        <taxon>Pseudomonadati</taxon>
        <taxon>Nitrospinota/Tectimicrobiota group</taxon>
        <taxon>Candidatus Tectimicrobiota</taxon>
    </lineage>
</organism>
<dbReference type="InterPro" id="IPR015421">
    <property type="entry name" value="PyrdxlP-dep_Trfase_major"/>
</dbReference>
<keyword evidence="3" id="KW-0032">Aminotransferase</keyword>
<keyword evidence="1" id="KW-0663">Pyridoxal phosphate</keyword>
<sequence>MTIASDTISKKIRPDRPSGFDVENIRRDFPILARKVHGKPLVYLDNAATTQKPQVVIDTITRYYQEDNSNIHRGLHFLSEKATQDYEAARAKVRRFLNTAQDREIIFVRGATEGINLVAQTYGRASVKAGDEIVLSIMEHHSNIVPWQMLCEEKGARLRVVPINDEGELLLDEYEKLLNARTKLVSIVHISNALGTINPVKQIIQMAHDRGIPVLVDGAQAV</sequence>
<evidence type="ECO:0000313" key="3">
    <source>
        <dbReference type="EMBL" id="MBI3015804.1"/>
    </source>
</evidence>
<dbReference type="Proteomes" id="UP000741360">
    <property type="component" value="Unassembled WGS sequence"/>
</dbReference>
<protein>
    <submittedName>
        <fullName evidence="3">Aminotransferase class V-fold PLP-dependent enzyme</fullName>
    </submittedName>
</protein>
<dbReference type="AlphaFoldDB" id="A0A932M1S0"/>
<keyword evidence="3" id="KW-0808">Transferase</keyword>
<dbReference type="PANTHER" id="PTHR43586:SF8">
    <property type="entry name" value="CYSTEINE DESULFURASE 1, CHLOROPLASTIC"/>
    <property type="match status" value="1"/>
</dbReference>
<dbReference type="Pfam" id="PF00266">
    <property type="entry name" value="Aminotran_5"/>
    <property type="match status" value="1"/>
</dbReference>
<feature type="domain" description="Aminotransferase class V" evidence="2">
    <location>
        <begin position="42"/>
        <end position="222"/>
    </location>
</feature>
<dbReference type="InterPro" id="IPR000192">
    <property type="entry name" value="Aminotrans_V_dom"/>
</dbReference>
<dbReference type="PANTHER" id="PTHR43586">
    <property type="entry name" value="CYSTEINE DESULFURASE"/>
    <property type="match status" value="1"/>
</dbReference>
<dbReference type="SUPFAM" id="SSF53383">
    <property type="entry name" value="PLP-dependent transferases"/>
    <property type="match status" value="1"/>
</dbReference>
<dbReference type="InterPro" id="IPR015422">
    <property type="entry name" value="PyrdxlP-dep_Trfase_small"/>
</dbReference>
<dbReference type="Gene3D" id="3.90.1150.10">
    <property type="entry name" value="Aspartate Aminotransferase, domain 1"/>
    <property type="match status" value="1"/>
</dbReference>
<dbReference type="EMBL" id="JACPSX010000236">
    <property type="protein sequence ID" value="MBI3015804.1"/>
    <property type="molecule type" value="Genomic_DNA"/>
</dbReference>
<dbReference type="InterPro" id="IPR015424">
    <property type="entry name" value="PyrdxlP-dep_Trfase"/>
</dbReference>
<dbReference type="GO" id="GO:0008483">
    <property type="term" value="F:transaminase activity"/>
    <property type="evidence" value="ECO:0007669"/>
    <property type="project" value="UniProtKB-KW"/>
</dbReference>
<proteinExistence type="predicted"/>